<evidence type="ECO:0000313" key="9">
    <source>
        <dbReference type="Proteomes" id="UP000277580"/>
    </source>
</evidence>
<keyword evidence="6" id="KW-0539">Nucleus</keyword>
<feature type="region of interest" description="Disordered" evidence="7">
    <location>
        <begin position="168"/>
        <end position="190"/>
    </location>
</feature>
<dbReference type="GO" id="GO:0006367">
    <property type="term" value="P:transcription initiation at RNA polymerase II promoter"/>
    <property type="evidence" value="ECO:0007669"/>
    <property type="project" value="InterPro"/>
</dbReference>
<feature type="region of interest" description="Disordered" evidence="7">
    <location>
        <begin position="1"/>
        <end position="80"/>
    </location>
</feature>
<organism evidence="8 9">
    <name type="scientific">Morchella conica CCBAS932</name>
    <dbReference type="NCBI Taxonomy" id="1392247"/>
    <lineage>
        <taxon>Eukaryota</taxon>
        <taxon>Fungi</taxon>
        <taxon>Dikarya</taxon>
        <taxon>Ascomycota</taxon>
        <taxon>Pezizomycotina</taxon>
        <taxon>Pezizomycetes</taxon>
        <taxon>Pezizales</taxon>
        <taxon>Morchellaceae</taxon>
        <taxon>Morchella</taxon>
    </lineage>
</organism>
<evidence type="ECO:0000256" key="3">
    <source>
        <dbReference type="ARBA" id="ARBA00023015"/>
    </source>
</evidence>
<sequence length="751" mass="81816">MASPASTAVAAGLNDAPRPVARRRPVNDNPLVQRQKRPRPAPGIRPSAAAIAGGATAIAPRHASTSTPTPPTAPAVVAPAASASTATTAAAPVKQEEEIQWQEYKLTTTKASLMKDLRYHVMRMQSKRIVNPLDSQEFTRPIKLHRRDPRAPLQGAKEEAAANAVAAAHKAAEEEEKAKNQAEQDKKDADKAAALEKIAPYGGAQKQKKNAFQKKTQQVYKSNDAEKKLRYEEFFPWFIEDFDNKNTWVGQLESSLSKGVFAMFVLDDGAFKMVPIEKWYKFTEKNKFKTMTSEEAEVVMKQNAKPPRWLMNRTEEKERERRTLEENARATKKLFTRKGDRLPKAETDADDLDFDDDQFADDEEAPIMEGEEHENKEIENRIKKEQLSANFFDARGEREYEEEEKEKKKLEAVRRKHGKKVKKALMNREGNYTYETDSDADPYASTDDDSDDEEEEARKQEEAKKAEEARKVEAAEKEALEKLVAEKAAEKAAAAAAAKAATTTPAAATAAAAAATPSTPAAAPSDTKTAKPVVSKKATQAPGTSTPLPTAGPKLKRSGSPNLSGIESGAESRKKPKKSQAPKLGTSTLPVGTDKKSIVKLKVPPENLQQISSSEPSPSPPSVAGMTAKKRKNDGNATADEKSGEMSDGPGSKKQRIKLLSGGRSLSPSAAASRQGSPAPPAPAGADAAFITDEEIKSLLSSNPGGVTLKFIADKFKSRVRNDEVKARLVSSIKRLTVSNDKKTYHLKKDV</sequence>
<dbReference type="SUPFAM" id="SSF50916">
    <property type="entry name" value="Rap30/74 interaction domains"/>
    <property type="match status" value="1"/>
</dbReference>
<dbReference type="GO" id="GO:0001096">
    <property type="term" value="F:TFIIF-class transcription factor complex binding"/>
    <property type="evidence" value="ECO:0007669"/>
    <property type="project" value="TreeGrafter"/>
</dbReference>
<protein>
    <submittedName>
        <fullName evidence="8">Uncharacterized protein</fullName>
    </submittedName>
</protein>
<feature type="region of interest" description="Disordered" evidence="7">
    <location>
        <begin position="387"/>
        <end position="473"/>
    </location>
</feature>
<feature type="compositionally biased region" description="Polar residues" evidence="7">
    <location>
        <begin position="537"/>
        <end position="548"/>
    </location>
</feature>
<evidence type="ECO:0000256" key="6">
    <source>
        <dbReference type="ARBA" id="ARBA00023242"/>
    </source>
</evidence>
<evidence type="ECO:0000256" key="4">
    <source>
        <dbReference type="ARBA" id="ARBA00023125"/>
    </source>
</evidence>
<keyword evidence="4" id="KW-0238">DNA-binding</keyword>
<dbReference type="OrthoDB" id="76676at2759"/>
<dbReference type="EMBL" id="ML119135">
    <property type="protein sequence ID" value="RPB11449.1"/>
    <property type="molecule type" value="Genomic_DNA"/>
</dbReference>
<feature type="compositionally biased region" description="Basic and acidic residues" evidence="7">
    <location>
        <begin position="456"/>
        <end position="473"/>
    </location>
</feature>
<dbReference type="PANTHER" id="PTHR13011">
    <property type="entry name" value="TFIIF-ALPHA"/>
    <property type="match status" value="1"/>
</dbReference>
<evidence type="ECO:0000256" key="1">
    <source>
        <dbReference type="ARBA" id="ARBA00004123"/>
    </source>
</evidence>
<evidence type="ECO:0000256" key="2">
    <source>
        <dbReference type="ARBA" id="ARBA00005249"/>
    </source>
</evidence>
<reference evidence="8 9" key="1">
    <citation type="journal article" date="2018" name="Nat. Ecol. Evol.">
        <title>Pezizomycetes genomes reveal the molecular basis of ectomycorrhizal truffle lifestyle.</title>
        <authorList>
            <person name="Murat C."/>
            <person name="Payen T."/>
            <person name="Noel B."/>
            <person name="Kuo A."/>
            <person name="Morin E."/>
            <person name="Chen J."/>
            <person name="Kohler A."/>
            <person name="Krizsan K."/>
            <person name="Balestrini R."/>
            <person name="Da Silva C."/>
            <person name="Montanini B."/>
            <person name="Hainaut M."/>
            <person name="Levati E."/>
            <person name="Barry K.W."/>
            <person name="Belfiori B."/>
            <person name="Cichocki N."/>
            <person name="Clum A."/>
            <person name="Dockter R.B."/>
            <person name="Fauchery L."/>
            <person name="Guy J."/>
            <person name="Iotti M."/>
            <person name="Le Tacon F."/>
            <person name="Lindquist E.A."/>
            <person name="Lipzen A."/>
            <person name="Malagnac F."/>
            <person name="Mello A."/>
            <person name="Molinier V."/>
            <person name="Miyauchi S."/>
            <person name="Poulain J."/>
            <person name="Riccioni C."/>
            <person name="Rubini A."/>
            <person name="Sitrit Y."/>
            <person name="Splivallo R."/>
            <person name="Traeger S."/>
            <person name="Wang M."/>
            <person name="Zifcakova L."/>
            <person name="Wipf D."/>
            <person name="Zambonelli A."/>
            <person name="Paolocci F."/>
            <person name="Nowrousian M."/>
            <person name="Ottonello S."/>
            <person name="Baldrian P."/>
            <person name="Spatafora J.W."/>
            <person name="Henrissat B."/>
            <person name="Nagy L.G."/>
            <person name="Aury J.M."/>
            <person name="Wincker P."/>
            <person name="Grigoriev I.V."/>
            <person name="Bonfante P."/>
            <person name="Martin F.M."/>
        </authorList>
    </citation>
    <scope>NUCLEOTIDE SEQUENCE [LARGE SCALE GENOMIC DNA]</scope>
    <source>
        <strain evidence="8 9">CCBAS932</strain>
    </source>
</reference>
<feature type="compositionally biased region" description="Basic residues" evidence="7">
    <location>
        <begin position="414"/>
        <end position="425"/>
    </location>
</feature>
<dbReference type="Proteomes" id="UP000277580">
    <property type="component" value="Unassembled WGS sequence"/>
</dbReference>
<feature type="compositionally biased region" description="Basic and acidic residues" evidence="7">
    <location>
        <begin position="170"/>
        <end position="190"/>
    </location>
</feature>
<proteinExistence type="inferred from homology"/>
<keyword evidence="9" id="KW-1185">Reference proteome</keyword>
<evidence type="ECO:0000313" key="8">
    <source>
        <dbReference type="EMBL" id="RPB11449.1"/>
    </source>
</evidence>
<dbReference type="STRING" id="1392247.A0A3N4KPU5"/>
<dbReference type="InterPro" id="IPR011039">
    <property type="entry name" value="TFIIF_interaction"/>
</dbReference>
<evidence type="ECO:0000256" key="7">
    <source>
        <dbReference type="SAM" id="MobiDB-lite"/>
    </source>
</evidence>
<evidence type="ECO:0000256" key="5">
    <source>
        <dbReference type="ARBA" id="ARBA00023163"/>
    </source>
</evidence>
<dbReference type="GO" id="GO:0003677">
    <property type="term" value="F:DNA binding"/>
    <property type="evidence" value="ECO:0007669"/>
    <property type="project" value="UniProtKB-KW"/>
</dbReference>
<dbReference type="PANTHER" id="PTHR13011:SF0">
    <property type="entry name" value="GENERAL TRANSCRIPTION FACTOR IIF SUBUNIT 1"/>
    <property type="match status" value="1"/>
</dbReference>
<comment type="subcellular location">
    <subcellularLocation>
        <location evidence="1">Nucleus</location>
    </subcellularLocation>
</comment>
<dbReference type="GO" id="GO:0016251">
    <property type="term" value="F:RNA polymerase II general transcription initiation factor activity"/>
    <property type="evidence" value="ECO:0007669"/>
    <property type="project" value="TreeGrafter"/>
</dbReference>
<feature type="region of interest" description="Disordered" evidence="7">
    <location>
        <begin position="487"/>
        <end position="688"/>
    </location>
</feature>
<feature type="compositionally biased region" description="Low complexity" evidence="7">
    <location>
        <begin position="42"/>
        <end position="67"/>
    </location>
</feature>
<feature type="compositionally biased region" description="Acidic residues" evidence="7">
    <location>
        <begin position="436"/>
        <end position="455"/>
    </location>
</feature>
<keyword evidence="3" id="KW-0805">Transcription regulation</keyword>
<feature type="compositionally biased region" description="Low complexity" evidence="7">
    <location>
        <begin position="491"/>
        <end position="532"/>
    </location>
</feature>
<dbReference type="GO" id="GO:0032968">
    <property type="term" value="P:positive regulation of transcription elongation by RNA polymerase II"/>
    <property type="evidence" value="ECO:0007669"/>
    <property type="project" value="InterPro"/>
</dbReference>
<accession>A0A3N4KPU5</accession>
<dbReference type="AlphaFoldDB" id="A0A3N4KPU5"/>
<dbReference type="InterPro" id="IPR008851">
    <property type="entry name" value="TFIIF-alpha"/>
</dbReference>
<dbReference type="GO" id="GO:0005674">
    <property type="term" value="C:transcription factor TFIIF complex"/>
    <property type="evidence" value="ECO:0007669"/>
    <property type="project" value="TreeGrafter"/>
</dbReference>
<gene>
    <name evidence="8" type="ORF">P167DRAFT_565805</name>
</gene>
<dbReference type="InParanoid" id="A0A3N4KPU5"/>
<comment type="similarity">
    <text evidence="2">Belongs to the TFIIF alpha subunit family.</text>
</comment>
<name>A0A3N4KPU5_9PEZI</name>
<feature type="compositionally biased region" description="Low complexity" evidence="7">
    <location>
        <begin position="667"/>
        <end position="677"/>
    </location>
</feature>
<keyword evidence="5" id="KW-0804">Transcription</keyword>